<dbReference type="EMBL" id="CP002955">
    <property type="protein sequence ID" value="AEL23828.1"/>
    <property type="molecule type" value="Genomic_DNA"/>
</dbReference>
<dbReference type="eggNOG" id="COG0329">
    <property type="taxonomic scope" value="Bacteria"/>
</dbReference>
<proteinExistence type="inferred from homology"/>
<keyword evidence="6" id="KW-1185">Reference proteome</keyword>
<dbReference type="Proteomes" id="UP000001635">
    <property type="component" value="Chromosome"/>
</dbReference>
<dbReference type="KEGG" id="cmr:Cycma_0043"/>
<dbReference type="Pfam" id="PF00701">
    <property type="entry name" value="DHDPS"/>
    <property type="match status" value="1"/>
</dbReference>
<dbReference type="AlphaFoldDB" id="G0IZ49"/>
<dbReference type="InterPro" id="IPR002220">
    <property type="entry name" value="DapA-like"/>
</dbReference>
<organism evidence="5 6">
    <name type="scientific">Cyclobacterium marinum (strain ATCC 25205 / DSM 745 / LMG 13164 / NCIMB 1802)</name>
    <name type="common">Flectobacillus marinus</name>
    <dbReference type="NCBI Taxonomy" id="880070"/>
    <lineage>
        <taxon>Bacteria</taxon>
        <taxon>Pseudomonadati</taxon>
        <taxon>Bacteroidota</taxon>
        <taxon>Cytophagia</taxon>
        <taxon>Cytophagales</taxon>
        <taxon>Cyclobacteriaceae</taxon>
        <taxon>Cyclobacterium</taxon>
    </lineage>
</organism>
<evidence type="ECO:0000313" key="6">
    <source>
        <dbReference type="Proteomes" id="UP000001635"/>
    </source>
</evidence>
<dbReference type="PANTHER" id="PTHR12128:SF66">
    <property type="entry name" value="4-HYDROXY-2-OXOGLUTARATE ALDOLASE, MITOCHONDRIAL"/>
    <property type="match status" value="1"/>
</dbReference>
<evidence type="ECO:0000256" key="2">
    <source>
        <dbReference type="ARBA" id="ARBA00023239"/>
    </source>
</evidence>
<name>G0IZ49_CYCMS</name>
<dbReference type="PIRSF" id="PIRSF001365">
    <property type="entry name" value="DHDPS"/>
    <property type="match status" value="1"/>
</dbReference>
<comment type="similarity">
    <text evidence="1 3">Belongs to the DapA family.</text>
</comment>
<evidence type="ECO:0000313" key="5">
    <source>
        <dbReference type="EMBL" id="AEL23828.1"/>
    </source>
</evidence>
<dbReference type="CDD" id="cd00408">
    <property type="entry name" value="DHDPS-like"/>
    <property type="match status" value="1"/>
</dbReference>
<dbReference type="STRING" id="880070.Cycma_0043"/>
<dbReference type="Gene3D" id="3.20.20.70">
    <property type="entry name" value="Aldolase class I"/>
    <property type="match status" value="1"/>
</dbReference>
<dbReference type="InterPro" id="IPR013785">
    <property type="entry name" value="Aldolase_TIM"/>
</dbReference>
<sequence>MADQTISMDREKKFQPRQELYPLKGIVTVLNTPFTKYDSIDFDSLERNVNEALKAGVAGFLVPAMAAEVYKLTASERQSMLALVLGTVNGKVPVIGGAGEQDLDNSKKLLKSYLDLGCKNVLFQIPFVDENQFRKHFMDLADLSPEMIMLQDWDATGSGLPDKLICELFNEVPTFRCLKIETVPAGPKYSRILKLTQGKLNVSGGWAVSQMMDGLNRGVHAFMPTGMHWIYTKIYHQFEMGETQEAESLFKTILPVLNFSNQSLDLSIHFFKRLLYRQGIYTQPNVRFPIGPFDGEQRRQADMLIDQVIQIEDELKTEKG</sequence>
<feature type="binding site" evidence="4">
    <location>
        <position position="223"/>
    </location>
    <ligand>
        <name>pyruvate</name>
        <dbReference type="ChEBI" id="CHEBI:15361"/>
    </ligand>
</feature>
<evidence type="ECO:0000256" key="1">
    <source>
        <dbReference type="ARBA" id="ARBA00007592"/>
    </source>
</evidence>
<evidence type="ECO:0000256" key="3">
    <source>
        <dbReference type="PIRNR" id="PIRNR001365"/>
    </source>
</evidence>
<dbReference type="SUPFAM" id="SSF51569">
    <property type="entry name" value="Aldolase"/>
    <property type="match status" value="1"/>
</dbReference>
<protein>
    <submittedName>
        <fullName evidence="5">Dihydrodipicolinate synthetase</fullName>
    </submittedName>
</protein>
<gene>
    <name evidence="5" type="ordered locus">Cycma_0043</name>
</gene>
<dbReference type="SMART" id="SM01130">
    <property type="entry name" value="DHDPS"/>
    <property type="match status" value="1"/>
</dbReference>
<keyword evidence="2 3" id="KW-0456">Lyase</keyword>
<accession>G0IZ49</accession>
<evidence type="ECO:0000256" key="4">
    <source>
        <dbReference type="PIRSR" id="PIRSR001365-2"/>
    </source>
</evidence>
<reference evidence="6" key="1">
    <citation type="submission" date="2011-07" db="EMBL/GenBank/DDBJ databases">
        <title>The complete genome of Cyclobacterium marinum DSM 745.</title>
        <authorList>
            <person name="Lucas S."/>
            <person name="Han J."/>
            <person name="Lapidus A."/>
            <person name="Bruce D."/>
            <person name="Goodwin L."/>
            <person name="Pitluck S."/>
            <person name="Peters L."/>
            <person name="Kyrpides N."/>
            <person name="Mavromatis K."/>
            <person name="Ivanova N."/>
            <person name="Ovchinnikova G."/>
            <person name="Chertkov O."/>
            <person name="Detter J.C."/>
            <person name="Tapia R."/>
            <person name="Han C."/>
            <person name="Land M."/>
            <person name="Hauser L."/>
            <person name="Markowitz V."/>
            <person name="Cheng J.-F."/>
            <person name="Hugenholtz P."/>
            <person name="Woyke T."/>
            <person name="Wu D."/>
            <person name="Tindall B."/>
            <person name="Schuetze A."/>
            <person name="Brambilla E."/>
            <person name="Klenk H.-P."/>
            <person name="Eisen J.A."/>
        </authorList>
    </citation>
    <scope>NUCLEOTIDE SEQUENCE [LARGE SCALE GENOMIC DNA]</scope>
    <source>
        <strain evidence="6">ATCC 25205 / DSM 745 / LMG 13164 / NCIMB 1802</strain>
    </source>
</reference>
<dbReference type="HOGENOM" id="CLU_049343_4_0_10"/>
<dbReference type="PANTHER" id="PTHR12128">
    <property type="entry name" value="DIHYDRODIPICOLINATE SYNTHASE"/>
    <property type="match status" value="1"/>
</dbReference>
<dbReference type="GO" id="GO:0008840">
    <property type="term" value="F:4-hydroxy-tetrahydrodipicolinate synthase activity"/>
    <property type="evidence" value="ECO:0007669"/>
    <property type="project" value="TreeGrafter"/>
</dbReference>